<dbReference type="Gene3D" id="2.40.240.10">
    <property type="entry name" value="Ribosomal Protein L25, Chain P"/>
    <property type="match status" value="1"/>
</dbReference>
<keyword evidence="2" id="KW-0694">RNA-binding</keyword>
<keyword evidence="3 8" id="KW-0689">Ribosomal protein</keyword>
<dbReference type="InterPro" id="IPR029751">
    <property type="entry name" value="Ribosomal_L25_dom"/>
</dbReference>
<evidence type="ECO:0000313" key="8">
    <source>
        <dbReference type="EMBL" id="MDM5271340.1"/>
    </source>
</evidence>
<keyword evidence="1" id="KW-0699">rRNA-binding</keyword>
<dbReference type="SUPFAM" id="SSF50715">
    <property type="entry name" value="Ribosomal protein L25-like"/>
    <property type="match status" value="1"/>
</dbReference>
<gene>
    <name evidence="8" type="ORF">PGH07_04050</name>
</gene>
<dbReference type="GO" id="GO:0005840">
    <property type="term" value="C:ribosome"/>
    <property type="evidence" value="ECO:0007669"/>
    <property type="project" value="UniProtKB-KW"/>
</dbReference>
<dbReference type="InterPro" id="IPR020056">
    <property type="entry name" value="Rbsml_bL25/Gln-tRNA_synth_N"/>
</dbReference>
<dbReference type="Proteomes" id="UP001169069">
    <property type="component" value="Unassembled WGS sequence"/>
</dbReference>
<evidence type="ECO:0000256" key="4">
    <source>
        <dbReference type="ARBA" id="ARBA00023274"/>
    </source>
</evidence>
<dbReference type="Pfam" id="PF01386">
    <property type="entry name" value="Ribosomal_L25p"/>
    <property type="match status" value="1"/>
</dbReference>
<comment type="caution">
    <text evidence="8">The sequence shown here is derived from an EMBL/GenBank/DDBJ whole genome shotgun (WGS) entry which is preliminary data.</text>
</comment>
<protein>
    <recommendedName>
        <fullName evidence="5">50S ribosomal protein L25</fullName>
    </recommendedName>
</protein>
<feature type="domain" description="Large ribosomal subunit protein bL25 L25" evidence="6">
    <location>
        <begin position="2"/>
        <end position="87"/>
    </location>
</feature>
<evidence type="ECO:0000259" key="7">
    <source>
        <dbReference type="Pfam" id="PF14693"/>
    </source>
</evidence>
<name>A0ABT7QWW9_9BACT</name>
<dbReference type="CDD" id="cd00495">
    <property type="entry name" value="Ribosomal_L25_TL5_CTC"/>
    <property type="match status" value="1"/>
</dbReference>
<dbReference type="InterPro" id="IPR011035">
    <property type="entry name" value="Ribosomal_bL25/Gln-tRNA_synth"/>
</dbReference>
<evidence type="ECO:0000256" key="3">
    <source>
        <dbReference type="ARBA" id="ARBA00022980"/>
    </source>
</evidence>
<dbReference type="NCBIfam" id="NF004129">
    <property type="entry name" value="PRK05618.1-4"/>
    <property type="match status" value="1"/>
</dbReference>
<organism evidence="8 9">
    <name type="scientific">Sulfurovum zhangzhouensis</name>
    <dbReference type="NCBI Taxonomy" id="3019067"/>
    <lineage>
        <taxon>Bacteria</taxon>
        <taxon>Pseudomonadati</taxon>
        <taxon>Campylobacterota</taxon>
        <taxon>Epsilonproteobacteria</taxon>
        <taxon>Campylobacterales</taxon>
        <taxon>Sulfurovaceae</taxon>
        <taxon>Sulfurovum</taxon>
    </lineage>
</organism>
<feature type="domain" description="Large ribosomal subunit protein bL25 beta" evidence="7">
    <location>
        <begin position="100"/>
        <end position="177"/>
    </location>
</feature>
<dbReference type="PANTHER" id="PTHR33284">
    <property type="entry name" value="RIBOSOMAL PROTEIN L25/GLN-TRNA SYNTHETASE, ANTI-CODON-BINDING DOMAIN-CONTAINING PROTEIN"/>
    <property type="match status" value="1"/>
</dbReference>
<dbReference type="EMBL" id="JAQIBD010000001">
    <property type="protein sequence ID" value="MDM5271340.1"/>
    <property type="molecule type" value="Genomic_DNA"/>
</dbReference>
<dbReference type="Pfam" id="PF14693">
    <property type="entry name" value="Ribosomal_TL5_C"/>
    <property type="match status" value="1"/>
</dbReference>
<evidence type="ECO:0000256" key="1">
    <source>
        <dbReference type="ARBA" id="ARBA00022730"/>
    </source>
</evidence>
<evidence type="ECO:0000256" key="2">
    <source>
        <dbReference type="ARBA" id="ARBA00022884"/>
    </source>
</evidence>
<dbReference type="RefSeq" id="WP_289412725.1">
    <property type="nucleotide sequence ID" value="NZ_JAQIBD010000001.1"/>
</dbReference>
<proteinExistence type="predicted"/>
<keyword evidence="4" id="KW-0687">Ribonucleoprotein</keyword>
<dbReference type="NCBIfam" id="TIGR00731">
    <property type="entry name" value="bL25_bact_ctc"/>
    <property type="match status" value="1"/>
</dbReference>
<dbReference type="InterPro" id="IPR037121">
    <property type="entry name" value="Ribosomal_bL25_C"/>
</dbReference>
<evidence type="ECO:0000259" key="6">
    <source>
        <dbReference type="Pfam" id="PF01386"/>
    </source>
</evidence>
<dbReference type="InterPro" id="IPR020930">
    <property type="entry name" value="Ribosomal_uL5_bac-type"/>
</dbReference>
<dbReference type="InterPro" id="IPR001021">
    <property type="entry name" value="Ribosomal_bL25_long"/>
</dbReference>
<dbReference type="Gene3D" id="2.170.120.20">
    <property type="entry name" value="Ribosomal protein L25, beta domain"/>
    <property type="match status" value="1"/>
</dbReference>
<reference evidence="8" key="1">
    <citation type="submission" date="2023-01" db="EMBL/GenBank/DDBJ databases">
        <title>Sulfurovum sp. zt1-1 genome assembly.</title>
        <authorList>
            <person name="Wang J."/>
        </authorList>
    </citation>
    <scope>NUCLEOTIDE SEQUENCE</scope>
    <source>
        <strain evidence="8">Zt1-1</strain>
    </source>
</reference>
<sequence length="178" mass="19754">MLEGIIRESIGKSNAKQLRRDGYLIANIYANGVENINAAFKRGDFIKAVRAKEGFTLPIKVGDKELNVAIHEYQLHPVTGDILHVDLRVGVPGQVTDFLVPVITHGTPKGLKNKGVLVMSKRRIRVRGAIENMPKNFDFDVTDLDRDDSILIRDVEAPANCRIMERPDVAICGVIKAK</sequence>
<dbReference type="PANTHER" id="PTHR33284:SF1">
    <property type="entry name" value="RIBOSOMAL PROTEIN L25_GLN-TRNA SYNTHETASE, ANTI-CODON-BINDING DOMAIN-CONTAINING PROTEIN"/>
    <property type="match status" value="1"/>
</dbReference>
<dbReference type="InterPro" id="IPR020057">
    <property type="entry name" value="Ribosomal_bL25_b-dom"/>
</dbReference>
<accession>A0ABT7QWW9</accession>
<evidence type="ECO:0000256" key="5">
    <source>
        <dbReference type="ARBA" id="ARBA00035479"/>
    </source>
</evidence>
<keyword evidence="9" id="KW-1185">Reference proteome</keyword>
<evidence type="ECO:0000313" key="9">
    <source>
        <dbReference type="Proteomes" id="UP001169069"/>
    </source>
</evidence>